<name>A0A0L0C2C8_LUCCU</name>
<dbReference type="InterPro" id="IPR007931">
    <property type="entry name" value="TsetseEP"/>
</dbReference>
<evidence type="ECO:0000256" key="2">
    <source>
        <dbReference type="SAM" id="SignalP"/>
    </source>
</evidence>
<keyword evidence="5" id="KW-1185">Reference proteome</keyword>
<feature type="compositionally biased region" description="Low complexity" evidence="1">
    <location>
        <begin position="226"/>
        <end position="236"/>
    </location>
</feature>
<feature type="compositionally biased region" description="Acidic residues" evidence="1">
    <location>
        <begin position="213"/>
        <end position="225"/>
    </location>
</feature>
<evidence type="ECO:0000313" key="5">
    <source>
        <dbReference type="Proteomes" id="UP000037069"/>
    </source>
</evidence>
<keyword evidence="2" id="KW-0732">Signal</keyword>
<dbReference type="OrthoDB" id="8054395at2759"/>
<sequence length="252" mass="27969">MKFQENLIIVVGFALALAFVNASNFIGYESDGGLLSFMARSNELLRQDPARSLECFNYYIPLINEIAKRYESNYQACLNESDAARAKADEATYDERNNLAIAAKASCDMLSQCNEGDYVEGIFQCYIDGGAANIQTMYSINANASQELAALREQYYLIRTDEYRCTNSTKRVYEKESAEAYANLNSCILGNSEIPTQGPATTTTEVATTETTETSEPETTSEEPESTAAEATTIEPETTEPEELSSPWYYNN</sequence>
<proteinExistence type="predicted"/>
<accession>A0A0L0C2C8</accession>
<gene>
    <name evidence="4" type="ORF">FF38_03322</name>
</gene>
<dbReference type="OMA" id="ARSLECF"/>
<dbReference type="Proteomes" id="UP000037069">
    <property type="component" value="Unassembled WGS sequence"/>
</dbReference>
<protein>
    <recommendedName>
        <fullName evidence="3">Protein TsetseEP domain-containing protein</fullName>
    </recommendedName>
</protein>
<feature type="region of interest" description="Disordered" evidence="1">
    <location>
        <begin position="192"/>
        <end position="252"/>
    </location>
</feature>
<feature type="domain" description="Protein TsetseEP" evidence="3">
    <location>
        <begin position="52"/>
        <end position="171"/>
    </location>
</feature>
<dbReference type="AlphaFoldDB" id="A0A0L0C2C8"/>
<feature type="chain" id="PRO_5005535779" description="Protein TsetseEP domain-containing protein" evidence="2">
    <location>
        <begin position="23"/>
        <end position="252"/>
    </location>
</feature>
<evidence type="ECO:0000256" key="1">
    <source>
        <dbReference type="SAM" id="MobiDB-lite"/>
    </source>
</evidence>
<comment type="caution">
    <text evidence="4">The sequence shown here is derived from an EMBL/GenBank/DDBJ whole genome shotgun (WGS) entry which is preliminary data.</text>
</comment>
<dbReference type="Pfam" id="PF05267">
    <property type="entry name" value="DUF725"/>
    <property type="match status" value="1"/>
</dbReference>
<dbReference type="EMBL" id="JRES01000987">
    <property type="protein sequence ID" value="KNC26401.1"/>
    <property type="molecule type" value="Genomic_DNA"/>
</dbReference>
<evidence type="ECO:0000313" key="4">
    <source>
        <dbReference type="EMBL" id="KNC26401.1"/>
    </source>
</evidence>
<feature type="signal peptide" evidence="2">
    <location>
        <begin position="1"/>
        <end position="22"/>
    </location>
</feature>
<organism evidence="4 5">
    <name type="scientific">Lucilia cuprina</name>
    <name type="common">Green bottle fly</name>
    <name type="synonym">Australian sheep blowfly</name>
    <dbReference type="NCBI Taxonomy" id="7375"/>
    <lineage>
        <taxon>Eukaryota</taxon>
        <taxon>Metazoa</taxon>
        <taxon>Ecdysozoa</taxon>
        <taxon>Arthropoda</taxon>
        <taxon>Hexapoda</taxon>
        <taxon>Insecta</taxon>
        <taxon>Pterygota</taxon>
        <taxon>Neoptera</taxon>
        <taxon>Endopterygota</taxon>
        <taxon>Diptera</taxon>
        <taxon>Brachycera</taxon>
        <taxon>Muscomorpha</taxon>
        <taxon>Oestroidea</taxon>
        <taxon>Calliphoridae</taxon>
        <taxon>Luciliinae</taxon>
        <taxon>Lucilia</taxon>
    </lineage>
</organism>
<feature type="compositionally biased region" description="Low complexity" evidence="1">
    <location>
        <begin position="199"/>
        <end position="212"/>
    </location>
</feature>
<evidence type="ECO:0000259" key="3">
    <source>
        <dbReference type="Pfam" id="PF05267"/>
    </source>
</evidence>
<reference evidence="4 5" key="1">
    <citation type="journal article" date="2015" name="Nat. Commun.">
        <title>Lucilia cuprina genome unlocks parasitic fly biology to underpin future interventions.</title>
        <authorList>
            <person name="Anstead C.A."/>
            <person name="Korhonen P.K."/>
            <person name="Young N.D."/>
            <person name="Hall R.S."/>
            <person name="Jex A.R."/>
            <person name="Murali S.C."/>
            <person name="Hughes D.S."/>
            <person name="Lee S.F."/>
            <person name="Perry T."/>
            <person name="Stroehlein A.J."/>
            <person name="Ansell B.R."/>
            <person name="Breugelmans B."/>
            <person name="Hofmann A."/>
            <person name="Qu J."/>
            <person name="Dugan S."/>
            <person name="Lee S.L."/>
            <person name="Chao H."/>
            <person name="Dinh H."/>
            <person name="Han Y."/>
            <person name="Doddapaneni H.V."/>
            <person name="Worley K.C."/>
            <person name="Muzny D.M."/>
            <person name="Ioannidis P."/>
            <person name="Waterhouse R.M."/>
            <person name="Zdobnov E.M."/>
            <person name="James P.J."/>
            <person name="Bagnall N.H."/>
            <person name="Kotze A.C."/>
            <person name="Gibbs R.A."/>
            <person name="Richards S."/>
            <person name="Batterham P."/>
            <person name="Gasser R.B."/>
        </authorList>
    </citation>
    <scope>NUCLEOTIDE SEQUENCE [LARGE SCALE GENOMIC DNA]</scope>
    <source>
        <strain evidence="4 5">LS</strain>
        <tissue evidence="4">Full body</tissue>
    </source>
</reference>